<reference evidence="1 2" key="1">
    <citation type="journal article" date="2023" name="Sci. Data">
        <title>Genome assembly of the Korean intertidal mud-creeper Batillaria attramentaria.</title>
        <authorList>
            <person name="Patra A.K."/>
            <person name="Ho P.T."/>
            <person name="Jun S."/>
            <person name="Lee S.J."/>
            <person name="Kim Y."/>
            <person name="Won Y.J."/>
        </authorList>
    </citation>
    <scope>NUCLEOTIDE SEQUENCE [LARGE SCALE GENOMIC DNA]</scope>
    <source>
        <strain evidence="1">Wonlab-2016</strain>
    </source>
</reference>
<dbReference type="AlphaFoldDB" id="A0ABD0LBN0"/>
<protein>
    <submittedName>
        <fullName evidence="1">Uncharacterized protein</fullName>
    </submittedName>
</protein>
<dbReference type="EMBL" id="JACVVK020000064">
    <property type="protein sequence ID" value="KAK7496760.1"/>
    <property type="molecule type" value="Genomic_DNA"/>
</dbReference>
<feature type="non-terminal residue" evidence="1">
    <location>
        <position position="1"/>
    </location>
</feature>
<proteinExistence type="predicted"/>
<name>A0ABD0LBN0_9CAEN</name>
<sequence>NETENWRKSLLPRTVIKCFGVPEGKSDWSKVAVSTPFSSRSQSGMKPENVGELIPVLIDGSRSQ</sequence>
<evidence type="ECO:0000313" key="2">
    <source>
        <dbReference type="Proteomes" id="UP001519460"/>
    </source>
</evidence>
<organism evidence="1 2">
    <name type="scientific">Batillaria attramentaria</name>
    <dbReference type="NCBI Taxonomy" id="370345"/>
    <lineage>
        <taxon>Eukaryota</taxon>
        <taxon>Metazoa</taxon>
        <taxon>Spiralia</taxon>
        <taxon>Lophotrochozoa</taxon>
        <taxon>Mollusca</taxon>
        <taxon>Gastropoda</taxon>
        <taxon>Caenogastropoda</taxon>
        <taxon>Sorbeoconcha</taxon>
        <taxon>Cerithioidea</taxon>
        <taxon>Batillariidae</taxon>
        <taxon>Batillaria</taxon>
    </lineage>
</organism>
<keyword evidence="2" id="KW-1185">Reference proteome</keyword>
<dbReference type="Proteomes" id="UP001519460">
    <property type="component" value="Unassembled WGS sequence"/>
</dbReference>
<accession>A0ABD0LBN0</accession>
<comment type="caution">
    <text evidence="1">The sequence shown here is derived from an EMBL/GenBank/DDBJ whole genome shotgun (WGS) entry which is preliminary data.</text>
</comment>
<evidence type="ECO:0000313" key="1">
    <source>
        <dbReference type="EMBL" id="KAK7496760.1"/>
    </source>
</evidence>
<gene>
    <name evidence="1" type="ORF">BaRGS_00011969</name>
</gene>